<protein>
    <recommendedName>
        <fullName evidence="2">Fibronectin type-III domain-containing protein</fullName>
    </recommendedName>
</protein>
<evidence type="ECO:0000259" key="2">
    <source>
        <dbReference type="PROSITE" id="PS50853"/>
    </source>
</evidence>
<keyword evidence="4" id="KW-1185">Reference proteome</keyword>
<dbReference type="CDD" id="cd00063">
    <property type="entry name" value="FN3"/>
    <property type="match status" value="2"/>
</dbReference>
<evidence type="ECO:0000256" key="1">
    <source>
        <dbReference type="SAM" id="SignalP"/>
    </source>
</evidence>
<dbReference type="EMBL" id="QGGL01000004">
    <property type="protein sequence ID" value="PWK14983.1"/>
    <property type="molecule type" value="Genomic_DNA"/>
</dbReference>
<name>A0A316DCQ7_9BACL</name>
<evidence type="ECO:0000313" key="4">
    <source>
        <dbReference type="Proteomes" id="UP000245634"/>
    </source>
</evidence>
<sequence>MGKRFGSNFSLLLALLLVFQLVFPVSQAFAAQTNAIMLPPSNLAAQQLTPDDVKLSWSAVFGATGYNVYGIMDGQLKLLGSPTTAAFTINDLPEGSYSFVVSTLSADGESGPCAPVNSEIVYPDMAAPASLTSVVQNGTDVVLNWAASQYADSYKVYQITADDQKTLVTTVTTGTAYTFINAPGGSSVYAVSASNALYGESPVSTTTKVDVVPPKMIPPTGFAYTVANGNDVTLKWNAAPYATSYKLYKVTNGQNVLQNTVTGTTVTLTNQSAGDYAYEVHATSDRYGDSADGTLLSFTLVAPTMAAPANLKSTLANYNDATLTWSSVPYATGYKIYQVSNGESVLQKTVTTTSATFTGLADGDYNYEVRAYSDRFGESAASTVAFTVEVPILVAPANFAYKLQNGNDIVLTWDAVSNANNYKVYQIVNGQKVLKNTVTGTTVSYTNLPAGDYAYEIHSVSTRLGESAEGSQVSLTLVTPVMQAPANLVQTIKSATEFSLNWDAAPLATSYKIYQIVNGQKVLKSSIATTTQAFTNMQPGDYTYEVHSVSTRFGESAQGSLVTVTMNGQTMNPPTDLTQTIANGNDITLKWTAAQYATSYKVYQVVNGQKVLKSTLAGTTVTYSNQPGGDYDYIVTSVSTFFGESATGAELKFTLDLPVIAAPANLTSKILNANDVVLTWSASAYANSYKIYELIAGTEVLKTTTAALTTTLAKVAGGEHTYVVHAVSTRFGESQAGSNATVTVDENTMPAPSNPTSSISNGNDITLKWDAVTSATSYKVYQVINGQKVLKSSPTAATATYTNQPAGDYTYEVHSVSTRFGESPEGSTVNLTVVFPTMQAPGPVTQTITNLSDINLKWTAALYATAYKVYRIIDGQKVLQKTVTTPAATFTKSAGGTYTFEVHAYSDRFGESTEGSSVTFDLVLSSMVPPTTLTQTIANGNDITLKWNVAPNATAYKVYQVVDDQLVLKSTVTGTQVTYVNQPEGDYTYEVHSFSDRLGESPEGIQDVFTLTFPTMQPPASLTTTVANGNDVTLKWPASQYATSYKLYQVINGEKTLLKTLTGLTNTFVNLPAGDYTYEVRSTSTRFGDSPVATVLNYSMVFPTMQAPGTLTQTITNGNDITLKWGTAQYATAYRVYQIVDGQRVLKSTQTTSTLTLTNMPQGDYSYAVYSYSDRFGESPLASTANFTLVWPVVQPPVLKSTVFNANNMTLTWPAVTWGNEYRLYKVTGDTRTLVYKGTALTYTEYNLLEASHSYVVTAYNTRFGESQASNQVTEKIVYPLMQSPTATVKVLSQTSATISWGFVTYANGYNVYEIVDGKPVQLVKNLNNLSYTLTNLPYKNHEYYVTSYSNSFGESQPSNTVLAKLVVDTQAPVTMATAPTAWTNQSTVVTLTASDDITGVAKTLYSVNGSAFVEGTSITVNQEGVNQISFYSVDKVGNTEATKSISVKIDKTAPVTQASQAASVVTLTATDAQSGVAKTFYSVNGATYVEGTTVTVDQEGVNTVSYYSVDQAGNRETAQSLQVSVDKTAPVTKSDAPTIWSATDVKVTLSATDDRSGVAKTYYSVNGSDFAEGTTVTVDREGVNKISFYSVDKSGNQEATQTVEVKLDKAAPTTASAQADGKVTLTATDAQSGVAKTFYSINGSAFVEGTTVTVDQEGINKVSYYSVDVAGNKEDAQSLEVTVDKTAPVTTSHAPTNWSAADVQVTLSATDNLTGVAKTYYSVNGSDFAEGTTVTVNQEGVNKISFYSVDKSGNQEATQTVEVKLDKAAPTTASVQADGKVTLTATDAQSGVAKTFYSINGSDFVEGTTVTVDQEGINKVSYYSVDVAGNKEDAQSLEVTVDKTAPVTTSEAPTTWSAADVQVILSATDNLTGVAKTYYSVNGSDFAEGTTVTVDREGVNKISFYSVDKSGNKETTHTVEVKLDKAAPTTASAQADGKVTLTATDAQSGVAKTFYSINGSDFVEGTTVTVDQEGINKVSYYSVDVAGNKEDAQSLEVTVDKTAPVTTSDAPTSWSAADVQVTLSATDNLTGVAKTYYSVNGSDFAEGTTVTVDREGVNKISFYSVDKSGNQEATQTVEVKLDKAAPTTASAQADGKVTLTATDAQSGVAKTFYSINGSAFVEGTTVTVDQEGINKVSYYSVDVAGNKEDAQSLEVTVDKTAPVTTSEAPTTWSAADVQVTLSATDNLTGVAKTYYSVNGSDFAEGTTVTVNQEGVNKISFYSVDKSGNKETTHTVEVKLDKAAPTTKSNAISGWVQAATVTLTTTDAQSGVAKTYYSVNGSTYVAGTTFTVDKEGVNKVTYYAVDIAGNQEQVQTLEVKVDKTAPVTTSDAQSTGTAGDMKVTLASTDSMSGVAKTFYSVDGGAYMEGTSFTLTNGNTGTGTTSLTGTTSNKDSLEFWGNWYDWFNWMHRDHRDDDVPKQVTHKVAFYSTDVAGNVEAVHTVDVKTGLAAPVITMDDLQAEYRLGLPILVSYKISVDSPKIVSSKLTISGPGGISFILQNNGLLLTDKPGVYTAKVTVTDINGKVSTLEKQFVVYIGADIDVTPGTIKGNKGEFTVRVNLPFNISTQGFDLDSVRLNGVKALTSNNGYYNQAKNGQFKFERSNFTWTGSEVKLEFRGYVNGNLVIGQTTVKVQK</sequence>
<feature type="chain" id="PRO_5016288403" description="Fibronectin type-III domain-containing protein" evidence="1">
    <location>
        <begin position="31"/>
        <end position="2635"/>
    </location>
</feature>
<dbReference type="PROSITE" id="PS50853">
    <property type="entry name" value="FN3"/>
    <property type="match status" value="2"/>
</dbReference>
<organism evidence="3 4">
    <name type="scientific">Tumebacillus permanentifrigoris</name>
    <dbReference type="NCBI Taxonomy" id="378543"/>
    <lineage>
        <taxon>Bacteria</taxon>
        <taxon>Bacillati</taxon>
        <taxon>Bacillota</taxon>
        <taxon>Bacilli</taxon>
        <taxon>Bacillales</taxon>
        <taxon>Alicyclobacillaceae</taxon>
        <taxon>Tumebacillus</taxon>
    </lineage>
</organism>
<comment type="caution">
    <text evidence="3">The sequence shown here is derived from an EMBL/GenBank/DDBJ whole genome shotgun (WGS) entry which is preliminary data.</text>
</comment>
<dbReference type="Gene3D" id="3.30.1920.20">
    <property type="match status" value="14"/>
</dbReference>
<gene>
    <name evidence="3" type="ORF">C7459_104187</name>
</gene>
<dbReference type="Proteomes" id="UP000245634">
    <property type="component" value="Unassembled WGS sequence"/>
</dbReference>
<dbReference type="OrthoDB" id="2442444at2"/>
<dbReference type="InterPro" id="IPR003961">
    <property type="entry name" value="FN3_dom"/>
</dbReference>
<dbReference type="SUPFAM" id="SSF49265">
    <property type="entry name" value="Fibronectin type III"/>
    <property type="match status" value="7"/>
</dbReference>
<dbReference type="InterPro" id="IPR013783">
    <property type="entry name" value="Ig-like_fold"/>
</dbReference>
<dbReference type="Gene3D" id="2.60.40.10">
    <property type="entry name" value="Immunoglobulins"/>
    <property type="match status" value="15"/>
</dbReference>
<evidence type="ECO:0000313" key="3">
    <source>
        <dbReference type="EMBL" id="PWK14983.1"/>
    </source>
</evidence>
<accession>A0A316DCQ7</accession>
<dbReference type="NCBIfam" id="NF047446">
    <property type="entry name" value="barrel_OmpL47"/>
    <property type="match status" value="12"/>
</dbReference>
<feature type="domain" description="Fibronectin type-III" evidence="2">
    <location>
        <begin position="39"/>
        <end position="124"/>
    </location>
</feature>
<dbReference type="RefSeq" id="WP_109687440.1">
    <property type="nucleotide sequence ID" value="NZ_QGGL01000004.1"/>
</dbReference>
<dbReference type="InterPro" id="IPR058094">
    <property type="entry name" value="Ig-like_OmpL47-like"/>
</dbReference>
<feature type="signal peptide" evidence="1">
    <location>
        <begin position="1"/>
        <end position="30"/>
    </location>
</feature>
<dbReference type="SMART" id="SM00060">
    <property type="entry name" value="FN3"/>
    <property type="match status" value="15"/>
</dbReference>
<feature type="domain" description="Fibronectin type-III" evidence="2">
    <location>
        <begin position="307"/>
        <end position="393"/>
    </location>
</feature>
<dbReference type="InterPro" id="IPR036116">
    <property type="entry name" value="FN3_sf"/>
</dbReference>
<keyword evidence="1" id="KW-0732">Signal</keyword>
<proteinExistence type="predicted"/>
<reference evidence="3 4" key="1">
    <citation type="submission" date="2018-05" db="EMBL/GenBank/DDBJ databases">
        <title>Genomic Encyclopedia of Type Strains, Phase IV (KMG-IV): sequencing the most valuable type-strain genomes for metagenomic binning, comparative biology and taxonomic classification.</title>
        <authorList>
            <person name="Goeker M."/>
        </authorList>
    </citation>
    <scope>NUCLEOTIDE SEQUENCE [LARGE SCALE GENOMIC DNA]</scope>
    <source>
        <strain evidence="3 4">DSM 18773</strain>
    </source>
</reference>